<evidence type="ECO:0008006" key="2">
    <source>
        <dbReference type="Google" id="ProtNLM"/>
    </source>
</evidence>
<reference evidence="1" key="1">
    <citation type="submission" date="2019-08" db="EMBL/GenBank/DDBJ databases">
        <authorList>
            <person name="Kucharzyk K."/>
            <person name="Murdoch R.W."/>
            <person name="Higgins S."/>
            <person name="Loffler F."/>
        </authorList>
    </citation>
    <scope>NUCLEOTIDE SEQUENCE</scope>
</reference>
<proteinExistence type="predicted"/>
<sequence>MYIWTPVHPSQEDDERFHKVEEIIKFLARCKDVIFVFEHTPETKPSREYVEEGLKWVSKIINNDKCDLGGSFNGI</sequence>
<dbReference type="AlphaFoldDB" id="A0A645FMV2"/>
<evidence type="ECO:0000313" key="1">
    <source>
        <dbReference type="EMBL" id="MPN15758.1"/>
    </source>
</evidence>
<name>A0A645FMV2_9ZZZZ</name>
<accession>A0A645FMV2</accession>
<protein>
    <recommendedName>
        <fullName evidence="2">Xylose isomerase-like TIM barrel domain-containing protein</fullName>
    </recommendedName>
</protein>
<dbReference type="EMBL" id="VSSQ01062613">
    <property type="protein sequence ID" value="MPN15758.1"/>
    <property type="molecule type" value="Genomic_DNA"/>
</dbReference>
<gene>
    <name evidence="1" type="ORF">SDC9_163094</name>
</gene>
<comment type="caution">
    <text evidence="1">The sequence shown here is derived from an EMBL/GenBank/DDBJ whole genome shotgun (WGS) entry which is preliminary data.</text>
</comment>
<organism evidence="1">
    <name type="scientific">bioreactor metagenome</name>
    <dbReference type="NCBI Taxonomy" id="1076179"/>
    <lineage>
        <taxon>unclassified sequences</taxon>
        <taxon>metagenomes</taxon>
        <taxon>ecological metagenomes</taxon>
    </lineage>
</organism>